<feature type="transmembrane region" description="Helical" evidence="10">
    <location>
        <begin position="17"/>
        <end position="35"/>
    </location>
</feature>
<dbReference type="InterPro" id="IPR051523">
    <property type="entry name" value="KISH_domain"/>
</dbReference>
<dbReference type="AlphaFoldDB" id="A0AA39LLE4"/>
<accession>A0AA39LLE4</accession>
<proteinExistence type="inferred from homology"/>
<comment type="caution">
    <text evidence="11">The sequence shown here is derived from an EMBL/GenBank/DDBJ whole genome shotgun (WGS) entry which is preliminary data.</text>
</comment>
<evidence type="ECO:0000256" key="1">
    <source>
        <dbReference type="ARBA" id="ARBA00002154"/>
    </source>
</evidence>
<dbReference type="EMBL" id="JAUCMV010000004">
    <property type="protein sequence ID" value="KAK0401508.1"/>
    <property type="molecule type" value="Genomic_DNA"/>
</dbReference>
<evidence type="ECO:0008006" key="13">
    <source>
        <dbReference type="Google" id="ProtNLM"/>
    </source>
</evidence>
<evidence type="ECO:0000256" key="2">
    <source>
        <dbReference type="ARBA" id="ARBA00004614"/>
    </source>
</evidence>
<keyword evidence="6 10" id="KW-1133">Transmembrane helix</keyword>
<dbReference type="GO" id="GO:0000139">
    <property type="term" value="C:Golgi membrane"/>
    <property type="evidence" value="ECO:0007669"/>
    <property type="project" value="UniProtKB-SubCell"/>
</dbReference>
<feature type="coiled-coil region" evidence="9">
    <location>
        <begin position="114"/>
        <end position="148"/>
    </location>
</feature>
<comment type="similarity">
    <text evidence="3">Belongs to the KISH family.</text>
</comment>
<evidence type="ECO:0000313" key="11">
    <source>
        <dbReference type="EMBL" id="KAK0401508.1"/>
    </source>
</evidence>
<comment type="function">
    <text evidence="1">Involved in the early part of the secretory pathway.</text>
</comment>
<dbReference type="Pfam" id="PF06842">
    <property type="entry name" value="DUF1242"/>
    <property type="match status" value="1"/>
</dbReference>
<evidence type="ECO:0000256" key="3">
    <source>
        <dbReference type="ARBA" id="ARBA00008961"/>
    </source>
</evidence>
<keyword evidence="5" id="KW-0732">Signal</keyword>
<keyword evidence="7" id="KW-0333">Golgi apparatus</keyword>
<sequence>MWCFSICEHPIGCAKRIFVKHLFFIELFVLRWTALLREGAEAAKLSAIFNFQSLISVLLLLICTCTYLRSLVPNIIDRNKEGLLGVFWKCARIGERLSPWISADTMDTELMKLKENLLKEIVALKTQVREAVAKKEAIEAESEAVMEERAESVQRYLELKESEAQES</sequence>
<gene>
    <name evidence="11" type="ORF">QR680_015828</name>
</gene>
<evidence type="ECO:0000256" key="9">
    <source>
        <dbReference type="SAM" id="Coils"/>
    </source>
</evidence>
<evidence type="ECO:0000256" key="8">
    <source>
        <dbReference type="ARBA" id="ARBA00023136"/>
    </source>
</evidence>
<keyword evidence="8 10" id="KW-0472">Membrane</keyword>
<dbReference type="Proteomes" id="UP001175271">
    <property type="component" value="Unassembled WGS sequence"/>
</dbReference>
<comment type="subcellular location">
    <subcellularLocation>
        <location evidence="2">Golgi apparatus membrane</location>
        <topology evidence="2">Single-pass type I membrane protein</topology>
    </subcellularLocation>
</comment>
<evidence type="ECO:0000313" key="12">
    <source>
        <dbReference type="Proteomes" id="UP001175271"/>
    </source>
</evidence>
<keyword evidence="9" id="KW-0175">Coiled coil</keyword>
<evidence type="ECO:0000256" key="10">
    <source>
        <dbReference type="SAM" id="Phobius"/>
    </source>
</evidence>
<feature type="transmembrane region" description="Helical" evidence="10">
    <location>
        <begin position="47"/>
        <end position="68"/>
    </location>
</feature>
<organism evidence="11 12">
    <name type="scientific">Steinernema hermaphroditum</name>
    <dbReference type="NCBI Taxonomy" id="289476"/>
    <lineage>
        <taxon>Eukaryota</taxon>
        <taxon>Metazoa</taxon>
        <taxon>Ecdysozoa</taxon>
        <taxon>Nematoda</taxon>
        <taxon>Chromadorea</taxon>
        <taxon>Rhabditida</taxon>
        <taxon>Tylenchina</taxon>
        <taxon>Panagrolaimomorpha</taxon>
        <taxon>Strongyloidoidea</taxon>
        <taxon>Steinernematidae</taxon>
        <taxon>Steinernema</taxon>
    </lineage>
</organism>
<dbReference type="PANTHER" id="PTHR13229">
    <property type="entry name" value="PROTEIN KISH-A"/>
    <property type="match status" value="1"/>
</dbReference>
<evidence type="ECO:0000256" key="4">
    <source>
        <dbReference type="ARBA" id="ARBA00022692"/>
    </source>
</evidence>
<keyword evidence="4 10" id="KW-0812">Transmembrane</keyword>
<protein>
    <recommendedName>
        <fullName evidence="13">Protein kish-B</fullName>
    </recommendedName>
</protein>
<evidence type="ECO:0000256" key="6">
    <source>
        <dbReference type="ARBA" id="ARBA00022989"/>
    </source>
</evidence>
<dbReference type="InterPro" id="IPR009653">
    <property type="entry name" value="Ksh1"/>
</dbReference>
<reference evidence="11" key="1">
    <citation type="submission" date="2023-06" db="EMBL/GenBank/DDBJ databases">
        <title>Genomic analysis of the entomopathogenic nematode Steinernema hermaphroditum.</title>
        <authorList>
            <person name="Schwarz E.M."/>
            <person name="Heppert J.K."/>
            <person name="Baniya A."/>
            <person name="Schwartz H.T."/>
            <person name="Tan C.-H."/>
            <person name="Antoshechkin I."/>
            <person name="Sternberg P.W."/>
            <person name="Goodrich-Blair H."/>
            <person name="Dillman A.R."/>
        </authorList>
    </citation>
    <scope>NUCLEOTIDE SEQUENCE</scope>
    <source>
        <strain evidence="11">PS9179</strain>
        <tissue evidence="11">Whole animal</tissue>
    </source>
</reference>
<evidence type="ECO:0000256" key="5">
    <source>
        <dbReference type="ARBA" id="ARBA00022729"/>
    </source>
</evidence>
<keyword evidence="12" id="KW-1185">Reference proteome</keyword>
<name>A0AA39LLE4_9BILA</name>
<evidence type="ECO:0000256" key="7">
    <source>
        <dbReference type="ARBA" id="ARBA00023034"/>
    </source>
</evidence>